<dbReference type="EMBL" id="CP030073">
    <property type="protein sequence ID" value="AWW35623.1"/>
    <property type="molecule type" value="Genomic_DNA"/>
</dbReference>
<proteinExistence type="predicted"/>
<evidence type="ECO:0000313" key="1">
    <source>
        <dbReference type="EMBL" id="AWW35623.1"/>
    </source>
</evidence>
<dbReference type="AlphaFoldDB" id="A0A2Z4ITQ5"/>
<protein>
    <submittedName>
        <fullName evidence="1">Uncharacterized protein</fullName>
    </submittedName>
</protein>
<keyword evidence="2" id="KW-1185">Reference proteome</keyword>
<name>A0A2Z4ITQ5_9ACTN</name>
<evidence type="ECO:0000313" key="2">
    <source>
        <dbReference type="Proteomes" id="UP000249616"/>
    </source>
</evidence>
<dbReference type="KEGG" id="scad:DN051_02220"/>
<reference evidence="1 2" key="1">
    <citation type="journal article" date="2019" name="Int. J. Syst. Evol. Microbiol.">
        <title>Streptomyces cadmiisoli sp. nov., a novel actinomycete isolated from cadmium-contaminated soil.</title>
        <authorList>
            <person name="Li K."/>
            <person name="Tang X."/>
            <person name="Zhao J."/>
            <person name="Guo Y."/>
            <person name="Tang Y."/>
            <person name="Gao J."/>
        </authorList>
    </citation>
    <scope>NUCLEOTIDE SEQUENCE [LARGE SCALE GENOMIC DNA]</scope>
    <source>
        <strain evidence="1 2">ZFG47</strain>
    </source>
</reference>
<dbReference type="Proteomes" id="UP000249616">
    <property type="component" value="Chromosome"/>
</dbReference>
<accession>A0A2Z4ITQ5</accession>
<organism evidence="1 2">
    <name type="scientific">Streptomyces cadmiisoli</name>
    <dbReference type="NCBI Taxonomy" id="2184053"/>
    <lineage>
        <taxon>Bacteria</taxon>
        <taxon>Bacillati</taxon>
        <taxon>Actinomycetota</taxon>
        <taxon>Actinomycetes</taxon>
        <taxon>Kitasatosporales</taxon>
        <taxon>Streptomycetaceae</taxon>
        <taxon>Streptomyces</taxon>
        <taxon>Streptomyces aurantiacus group</taxon>
    </lineage>
</organism>
<gene>
    <name evidence="1" type="ORF">DN051_02220</name>
</gene>
<sequence>MLAVSWRGAGDGGPGCLDRLGCLGRISAALVRQLQKLAEDHAEPRSVRILLVRRADCCPRGPDRFGQYLAVLRGEVEGPEGETVVRHISRVLRVRMLGESDSIPARPRCLHDQFDRGGDGAQLQQGQLKVGEQSASARAVVGQCRDGLASDVDGFPQHLDVTVCLVHRAQCDAKVRECVGVGRDVPGLPPCIHRFEQGVSVAGAFIELAQRHAQVGQRRTA</sequence>